<accession>A0A8J7G569</accession>
<feature type="transmembrane region" description="Helical" evidence="1">
    <location>
        <begin position="52"/>
        <end position="84"/>
    </location>
</feature>
<dbReference type="AlphaFoldDB" id="A0A8J7G569"/>
<keyword evidence="1" id="KW-1133">Transmembrane helix</keyword>
<sequence length="115" mass="12813">MMTLILFGVAFVLGLVVLTNVLPLLALAFTAFVALMSLKAFMKTDSTIAKLWWGSIVFVAVVITVSNIPAFIGLLAVIGLYMLYRNGKREEPAQQVVEADPFENFEKEWDKLMKN</sequence>
<evidence type="ECO:0000256" key="1">
    <source>
        <dbReference type="SAM" id="Phobius"/>
    </source>
</evidence>
<proteinExistence type="predicted"/>
<dbReference type="Proteomes" id="UP000622653">
    <property type="component" value="Unassembled WGS sequence"/>
</dbReference>
<comment type="caution">
    <text evidence="2">The sequence shown here is derived from an EMBL/GenBank/DDBJ whole genome shotgun (WGS) entry which is preliminary data.</text>
</comment>
<keyword evidence="2" id="KW-0966">Cell projection</keyword>
<gene>
    <name evidence="2" type="ORF">IRY55_09115</name>
</gene>
<reference evidence="2" key="1">
    <citation type="submission" date="2020-11" db="EMBL/GenBank/DDBJ databases">
        <title>Multidrug resistant novel bacterium Savagea serpentis sp. nov., isolated from the scats of a vine snake (Ahaetulla nasuta).</title>
        <authorList>
            <person name="Venkata Ramana V."/>
            <person name="Vikas Patil S."/>
            <person name="Yogita Lugani V."/>
        </authorList>
    </citation>
    <scope>NUCLEOTIDE SEQUENCE</scope>
    <source>
        <strain evidence="2">SN6</strain>
    </source>
</reference>
<keyword evidence="1" id="KW-0812">Transmembrane</keyword>
<evidence type="ECO:0000313" key="2">
    <source>
        <dbReference type="EMBL" id="MBF4501522.1"/>
    </source>
</evidence>
<keyword evidence="3" id="KW-1185">Reference proteome</keyword>
<dbReference type="EMBL" id="JADKPV010000004">
    <property type="protein sequence ID" value="MBF4501522.1"/>
    <property type="molecule type" value="Genomic_DNA"/>
</dbReference>
<name>A0A8J7G569_9BACL</name>
<keyword evidence="2" id="KW-0969">Cilium</keyword>
<dbReference type="RefSeq" id="WP_194563003.1">
    <property type="nucleotide sequence ID" value="NZ_JADKPV010000004.1"/>
</dbReference>
<keyword evidence="1" id="KW-0472">Membrane</keyword>
<keyword evidence="2" id="KW-0282">Flagellum</keyword>
<protein>
    <submittedName>
        <fullName evidence="2">Flagellar basal body rod protein</fullName>
    </submittedName>
</protein>
<organism evidence="2 3">
    <name type="scientific">Savagea serpentis</name>
    <dbReference type="NCBI Taxonomy" id="2785297"/>
    <lineage>
        <taxon>Bacteria</taxon>
        <taxon>Bacillati</taxon>
        <taxon>Bacillota</taxon>
        <taxon>Bacilli</taxon>
        <taxon>Bacillales</taxon>
        <taxon>Caryophanaceae</taxon>
        <taxon>Savagea</taxon>
    </lineage>
</organism>
<evidence type="ECO:0000313" key="3">
    <source>
        <dbReference type="Proteomes" id="UP000622653"/>
    </source>
</evidence>